<dbReference type="PANTHER" id="PTHR43032">
    <property type="entry name" value="PROTEIN-METHIONINE-SULFOXIDE REDUCTASE"/>
    <property type="match status" value="1"/>
</dbReference>
<reference evidence="2 4" key="1">
    <citation type="submission" date="2016-02" db="EMBL/GenBank/DDBJ databases">
        <authorList>
            <person name="Wen L."/>
            <person name="He K."/>
            <person name="Yang H."/>
        </authorList>
    </citation>
    <scope>NUCLEOTIDE SEQUENCE [LARGE SCALE GENOMIC DNA]</scope>
    <source>
        <strain evidence="2">Trichococcus_R210</strain>
    </source>
</reference>
<dbReference type="PANTHER" id="PTHR43032:SF2">
    <property type="entry name" value="BLL0505 PROTEIN"/>
    <property type="match status" value="1"/>
</dbReference>
<dbReference type="CDD" id="cd00321">
    <property type="entry name" value="SO_family_Moco"/>
    <property type="match status" value="1"/>
</dbReference>
<dbReference type="InterPro" id="IPR000572">
    <property type="entry name" value="OxRdtase_Mopterin-bd_dom"/>
</dbReference>
<dbReference type="Gene3D" id="3.90.420.10">
    <property type="entry name" value="Oxidoreductase, molybdopterin-binding domain"/>
    <property type="match status" value="1"/>
</dbReference>
<dbReference type="STRING" id="640938.TR210_1130"/>
<reference evidence="3 5" key="2">
    <citation type="submission" date="2016-10" db="EMBL/GenBank/DDBJ databases">
        <authorList>
            <person name="Varghese N."/>
            <person name="Submissions S."/>
        </authorList>
    </citation>
    <scope>NUCLEOTIDE SEQUENCE [LARGE SCALE GENOMIC DNA]</scope>
    <source>
        <strain evidence="3 5">DSM 22150</strain>
    </source>
</reference>
<dbReference type="EMBL" id="FJNB01000006">
    <property type="protein sequence ID" value="CZQ93292.1"/>
    <property type="molecule type" value="Genomic_DNA"/>
</dbReference>
<dbReference type="Pfam" id="PF00174">
    <property type="entry name" value="Oxidored_molyb"/>
    <property type="match status" value="1"/>
</dbReference>
<sequence length="233" mass="26159">MNKAGRAAGKGRYVNRISGKWLLLLLGLLLFGCGTSNNDNTSETDLEELAKTEVNEYEGQDLSSLTDFRENSIKGPQYIDVDVYTLTIDGLVGKPVALSYDEVLDNQKYTKAVTLHCVEGWSVDILWEGILLADLFEGVDVQASADTVIFYSEDGYSTSLPLQTIMERQLMLAYKMNGVVLPPERGFPFQLVAEDKLGYKWIKWITRIELSDDADYKGYWEQRGFDNEADVGP</sequence>
<dbReference type="AlphaFoldDB" id="A0A143YL51"/>
<dbReference type="SUPFAM" id="SSF56524">
    <property type="entry name" value="Oxidoreductase molybdopterin-binding domain"/>
    <property type="match status" value="1"/>
</dbReference>
<evidence type="ECO:0000259" key="1">
    <source>
        <dbReference type="Pfam" id="PF00174"/>
    </source>
</evidence>
<evidence type="ECO:0000313" key="2">
    <source>
        <dbReference type="EMBL" id="CZQ93292.1"/>
    </source>
</evidence>
<feature type="domain" description="Oxidoreductase molybdopterin-binding" evidence="1">
    <location>
        <begin position="78"/>
        <end position="220"/>
    </location>
</feature>
<evidence type="ECO:0000313" key="5">
    <source>
        <dbReference type="Proteomes" id="UP000199280"/>
    </source>
</evidence>
<dbReference type="OrthoDB" id="9778777at2"/>
<dbReference type="InterPro" id="IPR036374">
    <property type="entry name" value="OxRdtase_Mopterin-bd_sf"/>
</dbReference>
<gene>
    <name evidence="3" type="ORF">SAMN05216375_10520</name>
    <name evidence="2" type="ORF">TR210_1130</name>
</gene>
<keyword evidence="5" id="KW-1185">Reference proteome</keyword>
<name>A0A143YL51_9LACT</name>
<accession>A0A143YL51</accession>
<dbReference type="PROSITE" id="PS51257">
    <property type="entry name" value="PROKAR_LIPOPROTEIN"/>
    <property type="match status" value="1"/>
</dbReference>
<proteinExistence type="predicted"/>
<dbReference type="Proteomes" id="UP000076878">
    <property type="component" value="Unassembled WGS sequence"/>
</dbReference>
<dbReference type="RefSeq" id="WP_084253848.1">
    <property type="nucleotide sequence ID" value="NZ_FJNB01000006.1"/>
</dbReference>
<organism evidence="2 4">
    <name type="scientific">Trichococcus ilyis</name>
    <dbReference type="NCBI Taxonomy" id="640938"/>
    <lineage>
        <taxon>Bacteria</taxon>
        <taxon>Bacillati</taxon>
        <taxon>Bacillota</taxon>
        <taxon>Bacilli</taxon>
        <taxon>Lactobacillales</taxon>
        <taxon>Carnobacteriaceae</taxon>
        <taxon>Trichococcus</taxon>
    </lineage>
</organism>
<dbReference type="EMBL" id="FNYT01000005">
    <property type="protein sequence ID" value="SEI91358.1"/>
    <property type="molecule type" value="Genomic_DNA"/>
</dbReference>
<dbReference type="Proteomes" id="UP000199280">
    <property type="component" value="Unassembled WGS sequence"/>
</dbReference>
<protein>
    <submittedName>
        <fullName evidence="3">Oxidoreductase molybdopterin binding domain-containing protein</fullName>
    </submittedName>
</protein>
<evidence type="ECO:0000313" key="4">
    <source>
        <dbReference type="Proteomes" id="UP000076878"/>
    </source>
</evidence>
<evidence type="ECO:0000313" key="3">
    <source>
        <dbReference type="EMBL" id="SEI91358.1"/>
    </source>
</evidence>